<evidence type="ECO:0000256" key="1">
    <source>
        <dbReference type="SAM" id="Coils"/>
    </source>
</evidence>
<dbReference type="GO" id="GO:0003887">
    <property type="term" value="F:DNA-directed DNA polymerase activity"/>
    <property type="evidence" value="ECO:0007669"/>
    <property type="project" value="TreeGrafter"/>
</dbReference>
<protein>
    <submittedName>
        <fullName evidence="5">Deoxycytidyl transferase</fullName>
    </submittedName>
</protein>
<evidence type="ECO:0000313" key="5">
    <source>
        <dbReference type="EMBL" id="GMM37154.1"/>
    </source>
</evidence>
<dbReference type="GeneID" id="90075129"/>
<dbReference type="InterPro" id="IPR043502">
    <property type="entry name" value="DNA/RNA_pol_sf"/>
</dbReference>
<dbReference type="Pfam" id="PF00817">
    <property type="entry name" value="IMS"/>
    <property type="match status" value="1"/>
</dbReference>
<dbReference type="Gene3D" id="1.10.150.20">
    <property type="entry name" value="5' to 3' exonuclease, C-terminal subdomain"/>
    <property type="match status" value="1"/>
</dbReference>
<dbReference type="GO" id="GO:0005634">
    <property type="term" value="C:nucleus"/>
    <property type="evidence" value="ECO:0007669"/>
    <property type="project" value="TreeGrafter"/>
</dbReference>
<dbReference type="SUPFAM" id="SSF56672">
    <property type="entry name" value="DNA/RNA polymerases"/>
    <property type="match status" value="1"/>
</dbReference>
<keyword evidence="1" id="KW-0175">Coiled coil</keyword>
<feature type="region of interest" description="Disordered" evidence="2">
    <location>
        <begin position="412"/>
        <end position="434"/>
    </location>
</feature>
<comment type="caution">
    <text evidence="5">The sequence shown here is derived from an EMBL/GenBank/DDBJ whole genome shotgun (WGS) entry which is preliminary data.</text>
</comment>
<dbReference type="Gene3D" id="6.10.250.1630">
    <property type="match status" value="1"/>
</dbReference>
<dbReference type="GO" id="GO:0003684">
    <property type="term" value="F:damaged DNA binding"/>
    <property type="evidence" value="ECO:0007669"/>
    <property type="project" value="InterPro"/>
</dbReference>
<dbReference type="GO" id="GO:0070987">
    <property type="term" value="P:error-free translesion synthesis"/>
    <property type="evidence" value="ECO:0007669"/>
    <property type="project" value="TreeGrafter"/>
</dbReference>
<evidence type="ECO:0000259" key="4">
    <source>
        <dbReference type="PROSITE" id="PS50173"/>
    </source>
</evidence>
<sequence length="1248" mass="142886">MSFESDNISDFTNETQEFDRVFSRIETAQNAKNQSASQKPTLFSSKKSKENDFSHRARKLSSIDKFSNPSNFHGLCSLSLKNINKLVTFDSDNSFMSSSFGDDGDDEEMIAILDKKFPNMQRKNETQSRPKVSLISTPTKTNPIKKDGLLDNNAPITSTPLTTSIKQKTVFPNARSFENIEENHNGNSNTFNEMERVNDDNEDITDHNITEDDDDQDFGDYGSYFHRKKLKQQKADENFIKWNQKRKEFMQNIEAQDAPNVNIQLKKFPLSPGKPQMGLIFKDCIIHVNGYTIPGINEIHKLVILHGGKFLHYLSGKSQVTHIVASKLTPKKHEEFRLYKVVKPEWIIDSIKNGRLVDWKEYSIIEKRDYGQQELQVSNKGIQKNVEQTQMGSNDRKALDTKVNDFNIDNLPSNFNNNNASTSEGTSAPQSTRPIDSTQPNFLKYFFENSRLHHLSAWRTSFKSEFIIKSIKRFESNPNNSNLSNHSILFYIDFDCFFARVSAMMRPDLDFTNTPIVVTHGKLTSDISSCNYAARAYGIQNGMWIKDARKLCPNIVSLKYDFANYERISRIFYNFLLSSEENIDIICILPISVDECVIEVEAVDGWDNNGSTDQKQYYMNRAKRLKNMAKSLTNCDISIGIANNRILSRLCLKHAKPGGVHYLNSNNEDPKPFLKNFLFKDLPGVGSNSTMKLIQAYFNDTLPIKKESISCLRVGDLHEKKLSLQNLITIFGNKNGEKFYNYIHGKDDSTKSKGTVPLMKTLKYEYEQHILNKEAISIDVNWGIRFVKFEQVEVFFEDLVRELIKRMDVFNKIGSNLTLKLMKRLPNTKNEKFLGMGQCELITKSSNIGLPTREFGILLTEIKNLFKMAIGGGMGKNSNENSIIKLEDVRGLGIRIGKLKDVRHLDSKQKKLNFHEEKNIQDKSFELPSQYDATVFDGLPKEIQDEIKLQYKSDLITRKFDEKHKLNLHQRLAKNKARLKIQKPLINKPISVKFKKEEIDGLQNNGGLNDMVTDAKILSKTQNISIYDVSGDDTSSFITTQDLFFANNPGINKDVFTTEFPTSVQSEILTNWKNEEVTFKNNNVNELKKHAKKMKKIEKNNKNSSARSMKQKNIIYGGQRYFEKFCISEFYLGKGNAKDGNFLDISVSYLVNCSQKQLNSSLKSLIAAHTSVPIALTNVLKSFVDTILKFNQFEKLGWLSNFVNINYENVKSYGKSNNRIAEKSWVEVFMMLKKYITTKASDKGVIIQ</sequence>
<dbReference type="EMBL" id="BTFZ01000011">
    <property type="protein sequence ID" value="GMM37154.1"/>
    <property type="molecule type" value="Genomic_DNA"/>
</dbReference>
<feature type="compositionally biased region" description="Polar residues" evidence="2">
    <location>
        <begin position="420"/>
        <end position="434"/>
    </location>
</feature>
<feature type="region of interest" description="Disordered" evidence="2">
    <location>
        <begin position="121"/>
        <end position="153"/>
    </location>
</feature>
<name>A0AAV5QRS7_9ASCO</name>
<dbReference type="SUPFAM" id="SSF52113">
    <property type="entry name" value="BRCT domain"/>
    <property type="match status" value="1"/>
</dbReference>
<dbReference type="Pfam" id="PF16589">
    <property type="entry name" value="BRCT_2"/>
    <property type="match status" value="1"/>
</dbReference>
<dbReference type="Gene3D" id="3.30.70.270">
    <property type="match status" value="1"/>
</dbReference>
<feature type="domain" description="UmuC" evidence="4">
    <location>
        <begin position="489"/>
        <end position="686"/>
    </location>
</feature>
<feature type="region of interest" description="Disordered" evidence="2">
    <location>
        <begin position="24"/>
        <end position="50"/>
    </location>
</feature>
<dbReference type="Gene3D" id="3.40.50.10190">
    <property type="entry name" value="BRCT domain"/>
    <property type="match status" value="1"/>
</dbReference>
<dbReference type="Gene3D" id="3.30.1490.100">
    <property type="entry name" value="DNA polymerase, Y-family, little finger domain"/>
    <property type="match status" value="1"/>
</dbReference>
<dbReference type="PROSITE" id="PS50172">
    <property type="entry name" value="BRCT"/>
    <property type="match status" value="1"/>
</dbReference>
<dbReference type="Proteomes" id="UP001360560">
    <property type="component" value="Unassembled WGS sequence"/>
</dbReference>
<feature type="domain" description="BRCT" evidence="3">
    <location>
        <begin position="276"/>
        <end position="364"/>
    </location>
</feature>
<dbReference type="PANTHER" id="PTHR45990:SF1">
    <property type="entry name" value="DNA REPAIR PROTEIN REV1"/>
    <property type="match status" value="1"/>
</dbReference>
<dbReference type="GO" id="GO:0017125">
    <property type="term" value="F:deoxycytidyl transferase activity"/>
    <property type="evidence" value="ECO:0007669"/>
    <property type="project" value="TreeGrafter"/>
</dbReference>
<evidence type="ECO:0000256" key="2">
    <source>
        <dbReference type="SAM" id="MobiDB-lite"/>
    </source>
</evidence>
<dbReference type="RefSeq" id="XP_064854150.1">
    <property type="nucleotide sequence ID" value="XM_064998078.1"/>
</dbReference>
<dbReference type="InterPro" id="IPR036775">
    <property type="entry name" value="DNA_pol_Y-fam_lit_finger_sf"/>
</dbReference>
<dbReference type="InterPro" id="IPR017961">
    <property type="entry name" value="DNA_pol_Y-fam_little_finger"/>
</dbReference>
<dbReference type="FunFam" id="3.40.50.10190:FF:000011">
    <property type="entry name" value="DNA repair protein REV1"/>
    <property type="match status" value="1"/>
</dbReference>
<gene>
    <name evidence="5" type="ORF">DASC09_044790</name>
</gene>
<keyword evidence="6" id="KW-1185">Reference proteome</keyword>
<dbReference type="InterPro" id="IPR036420">
    <property type="entry name" value="BRCT_dom_sf"/>
</dbReference>
<evidence type="ECO:0000259" key="3">
    <source>
        <dbReference type="PROSITE" id="PS50172"/>
    </source>
</evidence>
<dbReference type="PANTHER" id="PTHR45990">
    <property type="entry name" value="DNA REPAIR PROTEIN REV1"/>
    <property type="match status" value="1"/>
</dbReference>
<dbReference type="PROSITE" id="PS50173">
    <property type="entry name" value="UMUC"/>
    <property type="match status" value="1"/>
</dbReference>
<dbReference type="GO" id="GO:0042276">
    <property type="term" value="P:error-prone translesion synthesis"/>
    <property type="evidence" value="ECO:0007669"/>
    <property type="project" value="TreeGrafter"/>
</dbReference>
<accession>A0AAV5QRS7</accession>
<dbReference type="GO" id="GO:0006281">
    <property type="term" value="P:DNA repair"/>
    <property type="evidence" value="ECO:0007669"/>
    <property type="project" value="InterPro"/>
</dbReference>
<dbReference type="Gene3D" id="3.40.1170.60">
    <property type="match status" value="1"/>
</dbReference>
<dbReference type="Gene3D" id="6.10.250.1490">
    <property type="match status" value="1"/>
</dbReference>
<dbReference type="InterPro" id="IPR043128">
    <property type="entry name" value="Rev_trsase/Diguanyl_cyclase"/>
</dbReference>
<feature type="coiled-coil region" evidence="1">
    <location>
        <begin position="1080"/>
        <end position="1107"/>
    </location>
</feature>
<organism evidence="5 6">
    <name type="scientific">Saccharomycopsis crataegensis</name>
    <dbReference type="NCBI Taxonomy" id="43959"/>
    <lineage>
        <taxon>Eukaryota</taxon>
        <taxon>Fungi</taxon>
        <taxon>Dikarya</taxon>
        <taxon>Ascomycota</taxon>
        <taxon>Saccharomycotina</taxon>
        <taxon>Saccharomycetes</taxon>
        <taxon>Saccharomycopsidaceae</taxon>
        <taxon>Saccharomycopsis</taxon>
    </lineage>
</organism>
<dbReference type="AlphaFoldDB" id="A0AAV5QRS7"/>
<keyword evidence="5" id="KW-0808">Transferase</keyword>
<proteinExistence type="predicted"/>
<dbReference type="InterPro" id="IPR001126">
    <property type="entry name" value="UmuC"/>
</dbReference>
<feature type="compositionally biased region" description="Polar residues" evidence="2">
    <location>
        <begin position="26"/>
        <end position="45"/>
    </location>
</feature>
<reference evidence="5 6" key="1">
    <citation type="journal article" date="2023" name="Elife">
        <title>Identification of key yeast species and microbe-microbe interactions impacting larval growth of Drosophila in the wild.</title>
        <authorList>
            <person name="Mure A."/>
            <person name="Sugiura Y."/>
            <person name="Maeda R."/>
            <person name="Honda K."/>
            <person name="Sakurai N."/>
            <person name="Takahashi Y."/>
            <person name="Watada M."/>
            <person name="Katoh T."/>
            <person name="Gotoh A."/>
            <person name="Gotoh Y."/>
            <person name="Taniguchi I."/>
            <person name="Nakamura K."/>
            <person name="Hayashi T."/>
            <person name="Katayama T."/>
            <person name="Uemura T."/>
            <person name="Hattori Y."/>
        </authorList>
    </citation>
    <scope>NUCLEOTIDE SEQUENCE [LARGE SCALE GENOMIC DNA]</scope>
    <source>
        <strain evidence="5 6">SC-9</strain>
    </source>
</reference>
<dbReference type="CDD" id="cd17719">
    <property type="entry name" value="BRCT_Rev1"/>
    <property type="match status" value="1"/>
</dbReference>
<feature type="compositionally biased region" description="Polar residues" evidence="2">
    <location>
        <begin position="129"/>
        <end position="142"/>
    </location>
</feature>
<dbReference type="Pfam" id="PF11799">
    <property type="entry name" value="IMS_C"/>
    <property type="match status" value="1"/>
</dbReference>
<dbReference type="SMART" id="SM00292">
    <property type="entry name" value="BRCT"/>
    <property type="match status" value="1"/>
</dbReference>
<dbReference type="InterPro" id="IPR001357">
    <property type="entry name" value="BRCT_dom"/>
</dbReference>
<evidence type="ECO:0000313" key="6">
    <source>
        <dbReference type="Proteomes" id="UP001360560"/>
    </source>
</evidence>